<evidence type="ECO:0000259" key="1">
    <source>
        <dbReference type="Pfam" id="PF00534"/>
    </source>
</evidence>
<sequence length="344" mass="40102">MIYLEKQVGILKNMRISFTGDAMRYMDHNTGYGQASENIYKTFKKLNVDCGFEIENPDIEISFSDPWSHYWLNKNSYKIAYSAWESTDLEDKAIRVMSQANEIWGTSPWVKNVFEYLFPSKPVNFYKHGIDDRFIPKIRKEPHTPFTFFHIGEPASRKDAQLVTDCFIELFGNDENYRLVIKAAKISTVKVKDKWGYDSSPSALYKNIIEINDFLTNEQLVGLYNLCDVFVYPSWGEGFGFQPLEALAIGMPVVSTDGWADYKKYITCKIDSDLSVNPWKKIHPGFMYKPSKESLKEQMLNVVKDYNQLADITFKNSFKIHEEYDWLEVTKPVITRLTEIYKKL</sequence>
<protein>
    <submittedName>
        <fullName evidence="2">RfaG Glycosyltransferase</fullName>
    </submittedName>
</protein>
<dbReference type="PANTHER" id="PTHR46656">
    <property type="entry name" value="PUTATIVE-RELATED"/>
    <property type="match status" value="1"/>
</dbReference>
<dbReference type="Pfam" id="PF00534">
    <property type="entry name" value="Glycos_transf_1"/>
    <property type="match status" value="1"/>
</dbReference>
<organism evidence="2">
    <name type="scientific">uncultured Caudovirales phage</name>
    <dbReference type="NCBI Taxonomy" id="2100421"/>
    <lineage>
        <taxon>Viruses</taxon>
        <taxon>Duplodnaviria</taxon>
        <taxon>Heunggongvirae</taxon>
        <taxon>Uroviricota</taxon>
        <taxon>Caudoviricetes</taxon>
        <taxon>Peduoviridae</taxon>
        <taxon>Maltschvirus</taxon>
        <taxon>Maltschvirus maltsch</taxon>
    </lineage>
</organism>
<accession>A0A6J7WNQ4</accession>
<dbReference type="PANTHER" id="PTHR46656:SF3">
    <property type="entry name" value="PUTATIVE-RELATED"/>
    <property type="match status" value="1"/>
</dbReference>
<gene>
    <name evidence="2" type="ORF">UFOVP204_167</name>
</gene>
<dbReference type="EMBL" id="LR798257">
    <property type="protein sequence ID" value="CAB5218285.1"/>
    <property type="molecule type" value="Genomic_DNA"/>
</dbReference>
<dbReference type="InterPro" id="IPR001296">
    <property type="entry name" value="Glyco_trans_1"/>
</dbReference>
<dbReference type="Gene3D" id="3.40.50.2000">
    <property type="entry name" value="Glycogen Phosphorylase B"/>
    <property type="match status" value="1"/>
</dbReference>
<feature type="domain" description="Glycosyl transferase family 1" evidence="1">
    <location>
        <begin position="133"/>
        <end position="267"/>
    </location>
</feature>
<evidence type="ECO:0000313" key="2">
    <source>
        <dbReference type="EMBL" id="CAB5218285.1"/>
    </source>
</evidence>
<dbReference type="GO" id="GO:0016757">
    <property type="term" value="F:glycosyltransferase activity"/>
    <property type="evidence" value="ECO:0007669"/>
    <property type="project" value="InterPro"/>
</dbReference>
<reference evidence="2" key="1">
    <citation type="submission" date="2020-05" db="EMBL/GenBank/DDBJ databases">
        <authorList>
            <person name="Chiriac C."/>
            <person name="Salcher M."/>
            <person name="Ghai R."/>
            <person name="Kavagutti S V."/>
        </authorList>
    </citation>
    <scope>NUCLEOTIDE SEQUENCE</scope>
</reference>
<name>A0A6J7WNQ4_9CAUD</name>
<keyword evidence="2" id="KW-0808">Transferase</keyword>
<proteinExistence type="predicted"/>
<dbReference type="SUPFAM" id="SSF53756">
    <property type="entry name" value="UDP-Glycosyltransferase/glycogen phosphorylase"/>
    <property type="match status" value="1"/>
</dbReference>